<sequence>MSSALQFLPISRQLTQDFYEADQITEGLSSVAGATGGSGEIYTLIGLKDESPRFIKCNQGISITSESLPIAQRDLERKLSQVATASTTSGTLFLALEHSQSGESGLLWCLYDGEKDEELRFSEYSSPRITNISGVRAQTISSSSDTEYVLIFIESSNEVLIFDLNGKDFSLLSFDSRSLTGCRLLSAVKLNGGLYFLGLSERGFFYTIATLDDNSIPISASPPIDGSINGYNPGVMATVMTDTASPWTVCADEYGCYKWYQPDDSNIWTSRGTLFTNTPLDGLAVLSIESTIDNDEFTLYILTADKTLWIATGSGDPSSGISSPLPLIDSVEYASSVVGTTSINIFSPQGLSLFARNQKNENWAATPIIAPSLNIYERYTFRTQVRVADGSNIPASQKAVNIWSDHNAVVEVNGKPFYVSSDPSSPCQVESDSSGLLTIVSDADSIYSKQFYIAETDSGFNNATCISPDGPVIERLQNLQASDLMAAENQVTNSPLFSNPSIPIDDVASAIQSLANTQIKNNQTAALRRISKRLSRANNNSCDGHWSFGAQPASFRQPRSLSEFDWGGVWQSIVSGVTSSLGVIINISEGVINATVSFVINEIQYNFSGVIEFFEDAVQLIQSIFHSIGATIDSVISWLGTVFNWGDIKLTAQAISNNIQSIIEHKQTDIGGFIEATITQLDEIQGTLDNSFSSMITNALGSSDWQSECQSAASEGDNPENLMLTKLTQNSNNINITNNNLVQGSSDLGDILQNFYDDVSDNFDDNFRNEFLAILDSDDDFLSQLTSAIALVIQAFSDTAISATKTLLQAIYVIFDQIITTMQDILNYVFDIPLLSTLFKNKTQLDLTLGNLISLLLAIPATIIYKAATGFAPFQNQQDIQNFGNILNNPDRHNTRALIGDSQSFNYQSFSVACDSATVGITAFTETIIDAAVAAKATNTSVSLLGITVSFLEIINLAIGSPYIDGDQNQNPSGLEQTLFFTEILCRVFDVAWTAYSISVKSNSPAIRYAPRIGAIIAYAEGSLKAGLIAGIMTDSPPTTSRERRLYAAAILGIVSDFTKVGLIESVTEETGGASAAATMALDMFTLASASALLAWSVADFD</sequence>
<keyword evidence="2" id="KW-1185">Reference proteome</keyword>
<protein>
    <submittedName>
        <fullName evidence="1">Uncharacterized protein</fullName>
    </submittedName>
</protein>
<comment type="caution">
    <text evidence="1">The sequence shown here is derived from an EMBL/GenBank/DDBJ whole genome shotgun (WGS) entry which is preliminary data.</text>
</comment>
<proteinExistence type="predicted"/>
<dbReference type="EMBL" id="JAXAFO010000024">
    <property type="protein sequence ID" value="MDX6850413.1"/>
    <property type="molecule type" value="Genomic_DNA"/>
</dbReference>
<organism evidence="1 2">
    <name type="scientific">Gilvimarinus gilvus</name>
    <dbReference type="NCBI Taxonomy" id="3058038"/>
    <lineage>
        <taxon>Bacteria</taxon>
        <taxon>Pseudomonadati</taxon>
        <taxon>Pseudomonadota</taxon>
        <taxon>Gammaproteobacteria</taxon>
        <taxon>Cellvibrionales</taxon>
        <taxon>Cellvibrionaceae</taxon>
        <taxon>Gilvimarinus</taxon>
    </lineage>
</organism>
<name>A0ABU4S3I3_9GAMM</name>
<reference evidence="1 2" key="1">
    <citation type="submission" date="2023-11" db="EMBL/GenBank/DDBJ databases">
        <title>Gilvimarinus fulvus sp. nov., isolated from the surface of Kelp.</title>
        <authorList>
            <person name="Sun Y.Y."/>
            <person name="Gong Y."/>
            <person name="Du Z.J."/>
        </authorList>
    </citation>
    <scope>NUCLEOTIDE SEQUENCE [LARGE SCALE GENOMIC DNA]</scope>
    <source>
        <strain evidence="1 2">SDUM040013</strain>
    </source>
</reference>
<evidence type="ECO:0000313" key="1">
    <source>
        <dbReference type="EMBL" id="MDX6850413.1"/>
    </source>
</evidence>
<evidence type="ECO:0000313" key="2">
    <source>
        <dbReference type="Proteomes" id="UP001273505"/>
    </source>
</evidence>
<accession>A0ABU4S3I3</accession>
<gene>
    <name evidence="1" type="ORF">SCD92_13655</name>
</gene>
<dbReference type="Proteomes" id="UP001273505">
    <property type="component" value="Unassembled WGS sequence"/>
</dbReference>
<dbReference type="RefSeq" id="WP_302720982.1">
    <property type="nucleotide sequence ID" value="NZ_JAULRU010000220.1"/>
</dbReference>